<evidence type="ECO:0000259" key="6">
    <source>
        <dbReference type="PROSITE" id="PS51686"/>
    </source>
</evidence>
<dbReference type="GO" id="GO:0008173">
    <property type="term" value="F:RNA methyltransferase activity"/>
    <property type="evidence" value="ECO:0007669"/>
    <property type="project" value="InterPro"/>
</dbReference>
<keyword evidence="2 5" id="KW-0808">Transferase</keyword>
<evidence type="ECO:0000313" key="8">
    <source>
        <dbReference type="Proteomes" id="UP000711995"/>
    </source>
</evidence>
<protein>
    <submittedName>
        <fullName evidence="7">RsmB/NOP family class I SAM-dependent RNA methyltransferase</fullName>
    </submittedName>
</protein>
<evidence type="ECO:0000256" key="3">
    <source>
        <dbReference type="ARBA" id="ARBA00022691"/>
    </source>
</evidence>
<reference evidence="7 8" key="1">
    <citation type="submission" date="2020-03" db="EMBL/GenBank/DDBJ databases">
        <title>Spirochaetal bacteria isolated from arthropods constitute a novel genus Entomospira genus novum within the order Spirochaetales.</title>
        <authorList>
            <person name="Grana-Miraglia L."/>
            <person name="Sikutova S."/>
            <person name="Fingerle V."/>
            <person name="Sing A."/>
            <person name="Castillo-Ramirez S."/>
            <person name="Margos G."/>
            <person name="Rudolf I."/>
        </authorList>
    </citation>
    <scope>NUCLEOTIDE SEQUENCE [LARGE SCALE GENOMIC DNA]</scope>
    <source>
        <strain evidence="7 8">BR193</strain>
    </source>
</reference>
<name>A0A968G9X4_9SPIO</name>
<comment type="caution">
    <text evidence="7">The sequence shown here is derived from an EMBL/GenBank/DDBJ whole genome shotgun (WGS) entry which is preliminary data.</text>
</comment>
<dbReference type="AlphaFoldDB" id="A0A968G9X4"/>
<gene>
    <name evidence="7" type="ORF">HCT14_03140</name>
</gene>
<keyword evidence="4 5" id="KW-0694">RNA-binding</keyword>
<dbReference type="Pfam" id="PF01189">
    <property type="entry name" value="Methyltr_RsmB-F"/>
    <property type="match status" value="1"/>
</dbReference>
<evidence type="ECO:0000256" key="2">
    <source>
        <dbReference type="ARBA" id="ARBA00022679"/>
    </source>
</evidence>
<feature type="domain" description="SAM-dependent MTase RsmB/NOP-type" evidence="6">
    <location>
        <begin position="113"/>
        <end position="400"/>
    </location>
</feature>
<dbReference type="PRINTS" id="PR02008">
    <property type="entry name" value="RCMTFAMILY"/>
</dbReference>
<sequence length="400" mass="47068">MIAGDQIYQAVAFLIENFEKYRGKADLLCKNHLRKFRLTKDERFFAMDLFYFYIRHRLLLCKCEQMTSLSTVEVTHQWWSESLDSTVTQWWENLSTQEQDYWWYSVDDYWRMEVERVYTEEEAKNFYAYIHSRAPTIILVLLRRNNREKVIDYLERENVTVTSFNLPMALQAKGRIRTSNEVFFDIQDYSSQLIALLINRHYPHLLDFCAGYAGKSVACATLWPHLEITASDIRDEVKPMTIERAKRAGIKLKWQNKKELKKREFSQVLVDAPCSGSGVWRRNPEDRYRMNAKDLEKLAEKQLAILLEAGRHVAIGGELLYVTCSFTYTENEQVIQNFLQKTKQFKVISLAQRIQENAEYLSISGEEILQDIRADSVPYLRIIPKNNGGDLFFAALLVRE</sequence>
<evidence type="ECO:0000256" key="5">
    <source>
        <dbReference type="PROSITE-ProRule" id="PRU01023"/>
    </source>
</evidence>
<keyword evidence="3 5" id="KW-0949">S-adenosyl-L-methionine</keyword>
<dbReference type="RefSeq" id="WP_167700104.1">
    <property type="nucleotide sequence ID" value="NZ_CP118174.1"/>
</dbReference>
<dbReference type="InterPro" id="IPR001678">
    <property type="entry name" value="MeTrfase_RsmB-F_NOP2_dom"/>
</dbReference>
<dbReference type="Proteomes" id="UP000711995">
    <property type="component" value="Unassembled WGS sequence"/>
</dbReference>
<keyword evidence="1 5" id="KW-0489">Methyltransferase</keyword>
<comment type="caution">
    <text evidence="5">Lacks conserved residue(s) required for the propagation of feature annotation.</text>
</comment>
<evidence type="ECO:0000313" key="7">
    <source>
        <dbReference type="EMBL" id="NIZ40510.1"/>
    </source>
</evidence>
<dbReference type="GO" id="GO:0003723">
    <property type="term" value="F:RNA binding"/>
    <property type="evidence" value="ECO:0007669"/>
    <property type="project" value="UniProtKB-UniRule"/>
</dbReference>
<feature type="binding site" evidence="5">
    <location>
        <position position="271"/>
    </location>
    <ligand>
        <name>S-adenosyl-L-methionine</name>
        <dbReference type="ChEBI" id="CHEBI:59789"/>
    </ligand>
</feature>
<dbReference type="PANTHER" id="PTHR22807:SF53">
    <property type="entry name" value="RIBOSOMAL RNA SMALL SUBUNIT METHYLTRANSFERASE B-RELATED"/>
    <property type="match status" value="1"/>
</dbReference>
<keyword evidence="8" id="KW-1185">Reference proteome</keyword>
<dbReference type="InterPro" id="IPR029063">
    <property type="entry name" value="SAM-dependent_MTases_sf"/>
</dbReference>
<dbReference type="InterPro" id="IPR049560">
    <property type="entry name" value="MeTrfase_RsmB-F_NOP2_cat"/>
</dbReference>
<feature type="binding site" evidence="5">
    <location>
        <position position="232"/>
    </location>
    <ligand>
        <name>S-adenosyl-L-methionine</name>
        <dbReference type="ChEBI" id="CHEBI:59789"/>
    </ligand>
</feature>
<proteinExistence type="inferred from homology"/>
<evidence type="ECO:0000256" key="1">
    <source>
        <dbReference type="ARBA" id="ARBA00022603"/>
    </source>
</evidence>
<dbReference type="GO" id="GO:0001510">
    <property type="term" value="P:RNA methylation"/>
    <property type="evidence" value="ECO:0007669"/>
    <property type="project" value="InterPro"/>
</dbReference>
<organism evidence="7 8">
    <name type="scientific">Entomospira entomophila</name>
    <dbReference type="NCBI Taxonomy" id="2719988"/>
    <lineage>
        <taxon>Bacteria</taxon>
        <taxon>Pseudomonadati</taxon>
        <taxon>Spirochaetota</taxon>
        <taxon>Spirochaetia</taxon>
        <taxon>Spirochaetales</taxon>
        <taxon>Spirochaetaceae</taxon>
        <taxon>Entomospira</taxon>
    </lineage>
</organism>
<dbReference type="EMBL" id="JAATLJ010000001">
    <property type="protein sequence ID" value="NIZ40510.1"/>
    <property type="molecule type" value="Genomic_DNA"/>
</dbReference>
<dbReference type="PANTHER" id="PTHR22807">
    <property type="entry name" value="NOP2 YEAST -RELATED NOL1/NOP2/FMU SUN DOMAIN-CONTAINING"/>
    <property type="match status" value="1"/>
</dbReference>
<dbReference type="PROSITE" id="PS51686">
    <property type="entry name" value="SAM_MT_RSMB_NOP"/>
    <property type="match status" value="1"/>
</dbReference>
<dbReference type="Gene3D" id="3.40.50.150">
    <property type="entry name" value="Vaccinia Virus protein VP39"/>
    <property type="match status" value="1"/>
</dbReference>
<dbReference type="SUPFAM" id="SSF53335">
    <property type="entry name" value="S-adenosyl-L-methionine-dependent methyltransferases"/>
    <property type="match status" value="1"/>
</dbReference>
<accession>A0A968G9X4</accession>
<dbReference type="InterPro" id="IPR023267">
    <property type="entry name" value="RCMT"/>
</dbReference>
<feature type="active site" description="Nucleophile" evidence="5">
    <location>
        <position position="324"/>
    </location>
</feature>
<evidence type="ECO:0000256" key="4">
    <source>
        <dbReference type="ARBA" id="ARBA00022884"/>
    </source>
</evidence>
<comment type="similarity">
    <text evidence="5">Belongs to the class I-like SAM-binding methyltransferase superfamily. RsmB/NOP family.</text>
</comment>